<protein>
    <recommendedName>
        <fullName evidence="1">Reverse transcriptase domain-containing protein</fullName>
    </recommendedName>
</protein>
<dbReference type="InterPro" id="IPR043502">
    <property type="entry name" value="DNA/RNA_pol_sf"/>
</dbReference>
<sequence length="268" mass="29742">MFDAPPALKYCDLLRQVSGKLPKLLEGDSHSLLQPIARTEVLKALKRPSTAPGPDKVTYRELLDIDPYGEALANLFSHCLSTQRIPQSWRDARTILLFKKGDHSDLSNWRPITLANTLYKTYTSILAKRISSIKYLVDPHQKGFTDYDGCGDHTATLAVMIERTMNTKKDIAVSWLDLRNAFGSVPPSVILETLDAIGFPREIVNTVRDLYLGSTTTVATAYGETHPISILSGVKQGDPISPILFNLCIEVLIRSLDLNVVKGVSFCR</sequence>
<dbReference type="EMBL" id="AZBU02000009">
    <property type="protein sequence ID" value="TKR65582.1"/>
    <property type="molecule type" value="Genomic_DNA"/>
</dbReference>
<evidence type="ECO:0000259" key="1">
    <source>
        <dbReference type="PROSITE" id="PS50878"/>
    </source>
</evidence>
<reference evidence="2 3" key="1">
    <citation type="journal article" date="2015" name="Genome Biol.">
        <title>Comparative genomics of Steinernema reveals deeply conserved gene regulatory networks.</title>
        <authorList>
            <person name="Dillman A.R."/>
            <person name="Macchietto M."/>
            <person name="Porter C.F."/>
            <person name="Rogers A."/>
            <person name="Williams B."/>
            <person name="Antoshechkin I."/>
            <person name="Lee M.M."/>
            <person name="Goodwin Z."/>
            <person name="Lu X."/>
            <person name="Lewis E.E."/>
            <person name="Goodrich-Blair H."/>
            <person name="Stock S.P."/>
            <person name="Adams B.J."/>
            <person name="Sternberg P.W."/>
            <person name="Mortazavi A."/>
        </authorList>
    </citation>
    <scope>NUCLEOTIDE SEQUENCE [LARGE SCALE GENOMIC DNA]</scope>
    <source>
        <strain evidence="2 3">ALL</strain>
    </source>
</reference>
<gene>
    <name evidence="2" type="ORF">L596_025969</name>
</gene>
<dbReference type="SUPFAM" id="SSF56672">
    <property type="entry name" value="DNA/RNA polymerases"/>
    <property type="match status" value="1"/>
</dbReference>
<reference evidence="2 3" key="2">
    <citation type="journal article" date="2019" name="G3 (Bethesda)">
        <title>Hybrid Assembly of the Genome of the Entomopathogenic Nematode Steinernema carpocapsae Identifies the X-Chromosome.</title>
        <authorList>
            <person name="Serra L."/>
            <person name="Macchietto M."/>
            <person name="Macias-Munoz A."/>
            <person name="McGill C.J."/>
            <person name="Rodriguez I.M."/>
            <person name="Rodriguez B."/>
            <person name="Murad R."/>
            <person name="Mortazavi A."/>
        </authorList>
    </citation>
    <scope>NUCLEOTIDE SEQUENCE [LARGE SCALE GENOMIC DNA]</scope>
    <source>
        <strain evidence="2 3">ALL</strain>
    </source>
</reference>
<dbReference type="Proteomes" id="UP000298663">
    <property type="component" value="Unassembled WGS sequence"/>
</dbReference>
<name>A0A4U5M9P3_STECR</name>
<dbReference type="CDD" id="cd01650">
    <property type="entry name" value="RT_nLTR_like"/>
    <property type="match status" value="1"/>
</dbReference>
<dbReference type="Pfam" id="PF00078">
    <property type="entry name" value="RVT_1"/>
    <property type="match status" value="1"/>
</dbReference>
<dbReference type="PANTHER" id="PTHR19446">
    <property type="entry name" value="REVERSE TRANSCRIPTASES"/>
    <property type="match status" value="1"/>
</dbReference>
<dbReference type="STRING" id="34508.A0A4U5M9P3"/>
<dbReference type="OrthoDB" id="410104at2759"/>
<evidence type="ECO:0000313" key="3">
    <source>
        <dbReference type="Proteomes" id="UP000298663"/>
    </source>
</evidence>
<organism evidence="2 3">
    <name type="scientific">Steinernema carpocapsae</name>
    <name type="common">Entomopathogenic nematode</name>
    <dbReference type="NCBI Taxonomy" id="34508"/>
    <lineage>
        <taxon>Eukaryota</taxon>
        <taxon>Metazoa</taxon>
        <taxon>Ecdysozoa</taxon>
        <taxon>Nematoda</taxon>
        <taxon>Chromadorea</taxon>
        <taxon>Rhabditida</taxon>
        <taxon>Tylenchina</taxon>
        <taxon>Panagrolaimomorpha</taxon>
        <taxon>Strongyloidoidea</taxon>
        <taxon>Steinernematidae</taxon>
        <taxon>Steinernema</taxon>
    </lineage>
</organism>
<dbReference type="InterPro" id="IPR000477">
    <property type="entry name" value="RT_dom"/>
</dbReference>
<accession>A0A4U5M9P3</accession>
<dbReference type="PROSITE" id="PS50878">
    <property type="entry name" value="RT_POL"/>
    <property type="match status" value="1"/>
</dbReference>
<dbReference type="AlphaFoldDB" id="A0A4U5M9P3"/>
<comment type="caution">
    <text evidence="2">The sequence shown here is derived from an EMBL/GenBank/DDBJ whole genome shotgun (WGS) entry which is preliminary data.</text>
</comment>
<evidence type="ECO:0000313" key="2">
    <source>
        <dbReference type="EMBL" id="TKR65582.1"/>
    </source>
</evidence>
<proteinExistence type="predicted"/>
<keyword evidence="3" id="KW-1185">Reference proteome</keyword>
<feature type="domain" description="Reverse transcriptase" evidence="1">
    <location>
        <begin position="78"/>
        <end position="268"/>
    </location>
</feature>